<reference evidence="2 3" key="1">
    <citation type="journal article" date="2020" name="bioRxiv">
        <title>Sequence and annotation of 42 cannabis genomes reveals extensive copy number variation in cannabinoid synthesis and pathogen resistance genes.</title>
        <authorList>
            <person name="Mckernan K.J."/>
            <person name="Helbert Y."/>
            <person name="Kane L.T."/>
            <person name="Ebling H."/>
            <person name="Zhang L."/>
            <person name="Liu B."/>
            <person name="Eaton Z."/>
            <person name="Mclaughlin S."/>
            <person name="Kingan S."/>
            <person name="Baybayan P."/>
            <person name="Concepcion G."/>
            <person name="Jordan M."/>
            <person name="Riva A."/>
            <person name="Barbazuk W."/>
            <person name="Harkins T."/>
        </authorList>
    </citation>
    <scope>NUCLEOTIDE SEQUENCE [LARGE SCALE GENOMIC DNA]</scope>
    <source>
        <strain evidence="3">cv. Jamaican Lion 4</strain>
        <tissue evidence="2">Leaf</tissue>
    </source>
</reference>
<accession>A0A7J6GDL9</accession>
<feature type="non-terminal residue" evidence="2">
    <location>
        <position position="166"/>
    </location>
</feature>
<dbReference type="EMBL" id="JAATIP010000063">
    <property type="protein sequence ID" value="KAF4380928.1"/>
    <property type="molecule type" value="Genomic_DNA"/>
</dbReference>
<protein>
    <submittedName>
        <fullName evidence="2">Uncharacterized protein</fullName>
    </submittedName>
</protein>
<dbReference type="Pfam" id="PF11326">
    <property type="entry name" value="PANTS-like"/>
    <property type="match status" value="1"/>
</dbReference>
<dbReference type="PANTHER" id="PTHR28052:SF1">
    <property type="entry name" value="UPF0545 PROTEIN C22ORF39"/>
    <property type="match status" value="1"/>
</dbReference>
<dbReference type="AlphaFoldDB" id="A0A7J6GDL9"/>
<sequence length="166" mass="19369">SKTRHIKRRPVEVAPSTHRRSSQIDSTKALNPFQLLGSFKLLLLFRRKRRRFVEGNRRECRLLRKKLVSLRVKFPAPFANYPARPALTLSGSVIMQQYYRLGSLDNCSKKWSAVVDCLTLKTKGSAQVQEILETREKDKPHIWTLRTPEEASSHWRDLYGHLDEVE</sequence>
<evidence type="ECO:0000313" key="3">
    <source>
        <dbReference type="Proteomes" id="UP000525078"/>
    </source>
</evidence>
<evidence type="ECO:0000256" key="1">
    <source>
        <dbReference type="SAM" id="MobiDB-lite"/>
    </source>
</evidence>
<feature type="region of interest" description="Disordered" evidence="1">
    <location>
        <begin position="1"/>
        <end position="22"/>
    </location>
</feature>
<proteinExistence type="predicted"/>
<name>A0A7J6GDL9_CANSA</name>
<dbReference type="InterPro" id="IPR021475">
    <property type="entry name" value="Pants/Emi1-like"/>
</dbReference>
<dbReference type="Proteomes" id="UP000525078">
    <property type="component" value="Unassembled WGS sequence"/>
</dbReference>
<gene>
    <name evidence="2" type="ORF">F8388_011850</name>
</gene>
<organism evidence="2 3">
    <name type="scientific">Cannabis sativa</name>
    <name type="common">Hemp</name>
    <name type="synonym">Marijuana</name>
    <dbReference type="NCBI Taxonomy" id="3483"/>
    <lineage>
        <taxon>Eukaryota</taxon>
        <taxon>Viridiplantae</taxon>
        <taxon>Streptophyta</taxon>
        <taxon>Embryophyta</taxon>
        <taxon>Tracheophyta</taxon>
        <taxon>Spermatophyta</taxon>
        <taxon>Magnoliopsida</taxon>
        <taxon>eudicotyledons</taxon>
        <taxon>Gunneridae</taxon>
        <taxon>Pentapetalae</taxon>
        <taxon>rosids</taxon>
        <taxon>fabids</taxon>
        <taxon>Rosales</taxon>
        <taxon>Cannabaceae</taxon>
        <taxon>Cannabis</taxon>
    </lineage>
</organism>
<comment type="caution">
    <text evidence="2">The sequence shown here is derived from an EMBL/GenBank/DDBJ whole genome shotgun (WGS) entry which is preliminary data.</text>
</comment>
<dbReference type="PANTHER" id="PTHR28052">
    <property type="entry name" value="UPF0545 PROTEIN C22ORF39"/>
    <property type="match status" value="1"/>
</dbReference>
<evidence type="ECO:0000313" key="2">
    <source>
        <dbReference type="EMBL" id="KAF4380928.1"/>
    </source>
</evidence>